<evidence type="ECO:0000313" key="5">
    <source>
        <dbReference type="Proteomes" id="UP000533429"/>
    </source>
</evidence>
<dbReference type="EMBL" id="VZUQ01000019">
    <property type="protein sequence ID" value="KAB1184943.1"/>
    <property type="molecule type" value="Genomic_DNA"/>
</dbReference>
<proteinExistence type="predicted"/>
<dbReference type="KEGG" id="pds:CAY62_04115"/>
<evidence type="ECO:0000313" key="2">
    <source>
        <dbReference type="EMBL" id="KAB1184943.1"/>
    </source>
</evidence>
<comment type="caution">
    <text evidence="3">The sequence shown here is derived from an EMBL/GenBank/DDBJ whole genome shotgun (WGS) entry which is preliminary data.</text>
</comment>
<keyword evidence="1" id="KW-1133">Transmembrane helix</keyword>
<dbReference type="RefSeq" id="WP_065170227.1">
    <property type="nucleotide sequence ID" value="NZ_CP021151.1"/>
</dbReference>
<keyword evidence="1" id="KW-0472">Membrane</keyword>
<sequence>MFTPFSIVNIILRRIFVLVAGIVSFPVMACLSHSRRSRFYSYLHRYWVKTSTKPVWLKLSEHGASELY</sequence>
<dbReference type="Pfam" id="PF10725">
    <property type="entry name" value="DUF2517"/>
    <property type="match status" value="1"/>
</dbReference>
<dbReference type="EMBL" id="JABXOR010000009">
    <property type="protein sequence ID" value="NVO98608.1"/>
    <property type="molecule type" value="Genomic_DNA"/>
</dbReference>
<accession>A0A1C3DYY7</accession>
<name>A0A1C3DYY7_PHODD</name>
<protein>
    <submittedName>
        <fullName evidence="3">DUF2517 family protein</fullName>
    </submittedName>
</protein>
<organism evidence="3 5">
    <name type="scientific">Photobacterium damselae subsp. damselae</name>
    <name type="common">Listonella damsela</name>
    <dbReference type="NCBI Taxonomy" id="85581"/>
    <lineage>
        <taxon>Bacteria</taxon>
        <taxon>Pseudomonadati</taxon>
        <taxon>Pseudomonadota</taxon>
        <taxon>Gammaproteobacteria</taxon>
        <taxon>Vibrionales</taxon>
        <taxon>Vibrionaceae</taxon>
        <taxon>Photobacterium</taxon>
    </lineage>
</organism>
<reference evidence="2 4" key="1">
    <citation type="submission" date="2019-09" db="EMBL/GenBank/DDBJ databases">
        <title>Photobacterium damselae subsp. damselae CDC-2227-81, a human clinical isolate.</title>
        <authorList>
            <person name="Osorio C.R."/>
        </authorList>
    </citation>
    <scope>NUCLEOTIDE SEQUENCE [LARGE SCALE GENOMIC DNA]</scope>
    <source>
        <strain evidence="2 4">CDC-2227-81</strain>
    </source>
</reference>
<feature type="transmembrane region" description="Helical" evidence="1">
    <location>
        <begin position="12"/>
        <end position="31"/>
    </location>
</feature>
<reference evidence="3 5" key="2">
    <citation type="submission" date="2020-06" db="EMBL/GenBank/DDBJ databases">
        <title>Photobacterium damselae subsp. damselae comparative genomics.</title>
        <authorList>
            <person name="Osorio C.R."/>
        </authorList>
    </citation>
    <scope>NUCLEOTIDE SEQUENCE [LARGE SCALE GENOMIC DNA]</scope>
    <source>
        <strain evidence="3 5">TW250/03</strain>
    </source>
</reference>
<evidence type="ECO:0000256" key="1">
    <source>
        <dbReference type="SAM" id="Phobius"/>
    </source>
</evidence>
<gene>
    <name evidence="2" type="ORF">F6450_01160</name>
    <name evidence="3" type="ORF">HWA77_00125</name>
</gene>
<dbReference type="Proteomes" id="UP000480943">
    <property type="component" value="Unassembled WGS sequence"/>
</dbReference>
<dbReference type="AlphaFoldDB" id="A0A1C3DYY7"/>
<evidence type="ECO:0000313" key="4">
    <source>
        <dbReference type="Proteomes" id="UP000480943"/>
    </source>
</evidence>
<dbReference type="InterPro" id="IPR019663">
    <property type="entry name" value="YbfA"/>
</dbReference>
<dbReference type="Proteomes" id="UP000533429">
    <property type="component" value="Unassembled WGS sequence"/>
</dbReference>
<evidence type="ECO:0000313" key="3">
    <source>
        <dbReference type="EMBL" id="NVO98608.1"/>
    </source>
</evidence>
<keyword evidence="1" id="KW-0812">Transmembrane</keyword>
<dbReference type="GeneID" id="93397238"/>